<dbReference type="Gene3D" id="3.30.70.120">
    <property type="match status" value="1"/>
</dbReference>
<feature type="transmembrane region" description="Helical" evidence="6">
    <location>
        <begin position="20"/>
        <end position="39"/>
    </location>
</feature>
<reference evidence="8 9" key="1">
    <citation type="journal article" date="2015" name="Genome Announc.">
        <title>Expanding the biotechnology potential of lactobacilli through comparative genomics of 213 strains and associated genera.</title>
        <authorList>
            <person name="Sun Z."/>
            <person name="Harris H.M."/>
            <person name="McCann A."/>
            <person name="Guo C."/>
            <person name="Argimon S."/>
            <person name="Zhang W."/>
            <person name="Yang X."/>
            <person name="Jeffery I.B."/>
            <person name="Cooney J.C."/>
            <person name="Kagawa T.F."/>
            <person name="Liu W."/>
            <person name="Song Y."/>
            <person name="Salvetti E."/>
            <person name="Wrobel A."/>
            <person name="Rasinkangas P."/>
            <person name="Parkhill J."/>
            <person name="Rea M.C."/>
            <person name="O'Sullivan O."/>
            <person name="Ritari J."/>
            <person name="Douillard F.P."/>
            <person name="Paul Ross R."/>
            <person name="Yang R."/>
            <person name="Briner A.E."/>
            <person name="Felis G.E."/>
            <person name="de Vos W.M."/>
            <person name="Barrangou R."/>
            <person name="Klaenhammer T.R."/>
            <person name="Caufield P.W."/>
            <person name="Cui Y."/>
            <person name="Zhang H."/>
            <person name="O'Toole P.W."/>
        </authorList>
    </citation>
    <scope>NUCLEOTIDE SEQUENCE [LARGE SCALE GENOMIC DNA]</scope>
    <source>
        <strain evidence="8 9">DSM 20623</strain>
    </source>
</reference>
<keyword evidence="4 6" id="KW-1133">Transmembrane helix</keyword>
<dbReference type="EMBL" id="JQBS01000035">
    <property type="protein sequence ID" value="KRN54541.1"/>
    <property type="molecule type" value="Genomic_DNA"/>
</dbReference>
<dbReference type="Pfam" id="PF02588">
    <property type="entry name" value="YitT_membrane"/>
    <property type="match status" value="1"/>
</dbReference>
<evidence type="ECO:0000256" key="1">
    <source>
        <dbReference type="ARBA" id="ARBA00004651"/>
    </source>
</evidence>
<dbReference type="InterPro" id="IPR003740">
    <property type="entry name" value="YitT"/>
</dbReference>
<evidence type="ECO:0000259" key="7">
    <source>
        <dbReference type="Pfam" id="PF10035"/>
    </source>
</evidence>
<dbReference type="InterPro" id="IPR051461">
    <property type="entry name" value="UPF0750_membrane"/>
</dbReference>
<gene>
    <name evidence="8" type="ORF">IV74_GL002125</name>
</gene>
<dbReference type="Proteomes" id="UP000051658">
    <property type="component" value="Unassembled WGS sequence"/>
</dbReference>
<feature type="transmembrane region" description="Helical" evidence="6">
    <location>
        <begin position="65"/>
        <end position="84"/>
    </location>
</feature>
<dbReference type="PANTHER" id="PTHR33545">
    <property type="entry name" value="UPF0750 MEMBRANE PROTEIN YITT-RELATED"/>
    <property type="match status" value="1"/>
</dbReference>
<evidence type="ECO:0000256" key="4">
    <source>
        <dbReference type="ARBA" id="ARBA00022989"/>
    </source>
</evidence>
<name>A0A0R2HY81_CARDV</name>
<dbReference type="PATRIC" id="fig|1449336.4.peg.2162"/>
<dbReference type="PIRSF" id="PIRSF006483">
    <property type="entry name" value="Membrane_protein_YitT"/>
    <property type="match status" value="1"/>
</dbReference>
<sequence length="292" mass="31601">MEVLKKKIVESPYTMKFVDVLLVIVGAFFIALSMNVFLIPNQIVSGGVSGLSIALNSVFGWSPSAILYVVNVPLLVLCFFTLGYQSGIKTILGSLLLPTFVGLLHGIQPWTETPLLAAIFGGVMIGIGLGLVFRGNASTGGTAILSQIMNKYLKIPMGACVGIIDGMVVLSALLVFDLNTVMYSLISLFIISRVIDLVQVGVNRSKNIFIISEKSEMIRLAILNEVDRGVTNVNIKGGYGNTDKEMLMCVIPEREFNHLKETVLVIDPHAFVVVTSASEVMGRGFSLLKELE</sequence>
<evidence type="ECO:0000313" key="9">
    <source>
        <dbReference type="Proteomes" id="UP000051658"/>
    </source>
</evidence>
<dbReference type="InterPro" id="IPR015867">
    <property type="entry name" value="N-reg_PII/ATP_PRibTrfase_C"/>
</dbReference>
<evidence type="ECO:0000256" key="5">
    <source>
        <dbReference type="ARBA" id="ARBA00023136"/>
    </source>
</evidence>
<dbReference type="eggNOG" id="COG1284">
    <property type="taxonomic scope" value="Bacteria"/>
</dbReference>
<evidence type="ECO:0000256" key="3">
    <source>
        <dbReference type="ARBA" id="ARBA00022692"/>
    </source>
</evidence>
<dbReference type="CDD" id="cd16380">
    <property type="entry name" value="YitT_C"/>
    <property type="match status" value="1"/>
</dbReference>
<accession>A0A0R2HY81</accession>
<comment type="subcellular location">
    <subcellularLocation>
        <location evidence="1">Cell membrane</location>
        <topology evidence="1">Multi-pass membrane protein</topology>
    </subcellularLocation>
</comment>
<organism evidence="8 9">
    <name type="scientific">Carnobacterium divergens DSM 20623</name>
    <dbReference type="NCBI Taxonomy" id="1449336"/>
    <lineage>
        <taxon>Bacteria</taxon>
        <taxon>Bacillati</taxon>
        <taxon>Bacillota</taxon>
        <taxon>Bacilli</taxon>
        <taxon>Lactobacillales</taxon>
        <taxon>Carnobacteriaceae</taxon>
        <taxon>Carnobacterium</taxon>
    </lineage>
</organism>
<keyword evidence="5 6" id="KW-0472">Membrane</keyword>
<feature type="transmembrane region" description="Helical" evidence="6">
    <location>
        <begin position="91"/>
        <end position="108"/>
    </location>
</feature>
<dbReference type="Pfam" id="PF10035">
    <property type="entry name" value="DUF2179"/>
    <property type="match status" value="1"/>
</dbReference>
<proteinExistence type="predicted"/>
<feature type="transmembrane region" description="Helical" evidence="6">
    <location>
        <begin position="182"/>
        <end position="202"/>
    </location>
</feature>
<evidence type="ECO:0000313" key="8">
    <source>
        <dbReference type="EMBL" id="KRN54541.1"/>
    </source>
</evidence>
<feature type="domain" description="DUF2179" evidence="7">
    <location>
        <begin position="228"/>
        <end position="282"/>
    </location>
</feature>
<keyword evidence="9" id="KW-1185">Reference proteome</keyword>
<keyword evidence="2" id="KW-1003">Cell membrane</keyword>
<dbReference type="InterPro" id="IPR019264">
    <property type="entry name" value="DUF2179"/>
</dbReference>
<feature type="transmembrane region" description="Helical" evidence="6">
    <location>
        <begin position="114"/>
        <end position="134"/>
    </location>
</feature>
<dbReference type="PANTHER" id="PTHR33545:SF9">
    <property type="entry name" value="UPF0750 MEMBRANE PROTEIN YITE"/>
    <property type="match status" value="1"/>
</dbReference>
<feature type="transmembrane region" description="Helical" evidence="6">
    <location>
        <begin position="155"/>
        <end position="176"/>
    </location>
</feature>
<comment type="caution">
    <text evidence="8">The sequence shown here is derived from an EMBL/GenBank/DDBJ whole genome shotgun (WGS) entry which is preliminary data.</text>
</comment>
<keyword evidence="3 6" id="KW-0812">Transmembrane</keyword>
<evidence type="ECO:0000256" key="6">
    <source>
        <dbReference type="SAM" id="Phobius"/>
    </source>
</evidence>
<dbReference type="GO" id="GO:0005886">
    <property type="term" value="C:plasma membrane"/>
    <property type="evidence" value="ECO:0007669"/>
    <property type="project" value="UniProtKB-SubCell"/>
</dbReference>
<evidence type="ECO:0000256" key="2">
    <source>
        <dbReference type="ARBA" id="ARBA00022475"/>
    </source>
</evidence>
<dbReference type="AlphaFoldDB" id="A0A0R2HY81"/>
<protein>
    <submittedName>
        <fullName evidence="8">Integral inner membrane protein</fullName>
    </submittedName>
</protein>